<gene>
    <name evidence="3" type="ORF">S01H4_11329</name>
</gene>
<name>X0Z851_9ZZZZ</name>
<dbReference type="PANTHER" id="PTHR44068">
    <property type="entry name" value="ZGC:194242"/>
    <property type="match status" value="1"/>
</dbReference>
<dbReference type="InterPro" id="IPR029063">
    <property type="entry name" value="SAM-dependent_MTases_sf"/>
</dbReference>
<dbReference type="Gene3D" id="3.40.50.150">
    <property type="entry name" value="Vaccinia Virus protein VP39"/>
    <property type="match status" value="1"/>
</dbReference>
<dbReference type="CDD" id="cd02440">
    <property type="entry name" value="AdoMet_MTases"/>
    <property type="match status" value="1"/>
</dbReference>
<evidence type="ECO:0000313" key="3">
    <source>
        <dbReference type="EMBL" id="GAG54547.1"/>
    </source>
</evidence>
<feature type="coiled-coil region" evidence="1">
    <location>
        <begin position="192"/>
        <end position="219"/>
    </location>
</feature>
<dbReference type="AlphaFoldDB" id="X0Z851"/>
<keyword evidence="1" id="KW-0175">Coiled coil</keyword>
<dbReference type="InterPro" id="IPR050447">
    <property type="entry name" value="Erg6_SMT_methyltransf"/>
</dbReference>
<feature type="non-terminal residue" evidence="3">
    <location>
        <position position="234"/>
    </location>
</feature>
<evidence type="ECO:0000256" key="1">
    <source>
        <dbReference type="SAM" id="Coils"/>
    </source>
</evidence>
<accession>X0Z851</accession>
<proteinExistence type="predicted"/>
<reference evidence="3" key="1">
    <citation type="journal article" date="2014" name="Front. Microbiol.">
        <title>High frequency of phylogenetically diverse reductive dehalogenase-homologous genes in deep subseafloor sedimentary metagenomes.</title>
        <authorList>
            <person name="Kawai M."/>
            <person name="Futagami T."/>
            <person name="Toyoda A."/>
            <person name="Takaki Y."/>
            <person name="Nishi S."/>
            <person name="Hori S."/>
            <person name="Arai W."/>
            <person name="Tsubouchi T."/>
            <person name="Morono Y."/>
            <person name="Uchiyama I."/>
            <person name="Ito T."/>
            <person name="Fujiyama A."/>
            <person name="Inagaki F."/>
            <person name="Takami H."/>
        </authorList>
    </citation>
    <scope>NUCLEOTIDE SEQUENCE</scope>
    <source>
        <strain evidence="3">Expedition CK06-06</strain>
    </source>
</reference>
<dbReference type="Pfam" id="PF13649">
    <property type="entry name" value="Methyltransf_25"/>
    <property type="match status" value="1"/>
</dbReference>
<dbReference type="EMBL" id="BART01004551">
    <property type="protein sequence ID" value="GAG54547.1"/>
    <property type="molecule type" value="Genomic_DNA"/>
</dbReference>
<dbReference type="SUPFAM" id="SSF53335">
    <property type="entry name" value="S-adenosyl-L-methionine-dependent methyltransferases"/>
    <property type="match status" value="1"/>
</dbReference>
<feature type="domain" description="Methyltransferase" evidence="2">
    <location>
        <begin position="37"/>
        <end position="131"/>
    </location>
</feature>
<sequence>MLYEVYNSDLPRLGPGDNESTRKTFSFLVDLPTNPYILDVGCGTGMQTLELAKLTDGKILALDNHQPYLDELDNQIKIHNLSHKIITKNISMFEMKFDNNTFDIIWSEGAAYIYGFEKALVDWQSFLKENGYFVFSELCWFKESVPEELDEFFQVYPAMKNVEENINVITSHGLSLISHFKLPESSWWNNYYIPLEKRINKLRNKYQNEEEKLNMLDEFYLEIEMFRKYSEYYG</sequence>
<evidence type="ECO:0000259" key="2">
    <source>
        <dbReference type="Pfam" id="PF13649"/>
    </source>
</evidence>
<comment type="caution">
    <text evidence="3">The sequence shown here is derived from an EMBL/GenBank/DDBJ whole genome shotgun (WGS) entry which is preliminary data.</text>
</comment>
<dbReference type="InterPro" id="IPR041698">
    <property type="entry name" value="Methyltransf_25"/>
</dbReference>
<protein>
    <recommendedName>
        <fullName evidence="2">Methyltransferase domain-containing protein</fullName>
    </recommendedName>
</protein>
<dbReference type="PANTHER" id="PTHR44068:SF11">
    <property type="entry name" value="GERANYL DIPHOSPHATE 2-C-METHYLTRANSFERASE"/>
    <property type="match status" value="1"/>
</dbReference>
<organism evidence="3">
    <name type="scientific">marine sediment metagenome</name>
    <dbReference type="NCBI Taxonomy" id="412755"/>
    <lineage>
        <taxon>unclassified sequences</taxon>
        <taxon>metagenomes</taxon>
        <taxon>ecological metagenomes</taxon>
    </lineage>
</organism>